<evidence type="ECO:0000313" key="3">
    <source>
        <dbReference type="EMBL" id="VTJ58461.1"/>
    </source>
</evidence>
<proteinExistence type="predicted"/>
<accession>A0A5E4AP50</accession>
<feature type="compositionally biased region" description="Basic residues" evidence="1">
    <location>
        <begin position="84"/>
        <end position="93"/>
    </location>
</feature>
<protein>
    <submittedName>
        <fullName evidence="2">Uncharacterized protein</fullName>
    </submittedName>
</protein>
<feature type="compositionally biased region" description="Basic and acidic residues" evidence="1">
    <location>
        <begin position="176"/>
        <end position="187"/>
    </location>
</feature>
<feature type="region of interest" description="Disordered" evidence="1">
    <location>
        <begin position="289"/>
        <end position="332"/>
    </location>
</feature>
<dbReference type="EMBL" id="CABDUW010000103">
    <property type="protein sequence ID" value="VTJ58461.1"/>
    <property type="molecule type" value="Genomic_DNA"/>
</dbReference>
<gene>
    <name evidence="2" type="ORF">MONAX_5E004222</name>
    <name evidence="3" type="ORF">MONAX_5E030699</name>
</gene>
<keyword evidence="4" id="KW-1185">Reference proteome</keyword>
<feature type="region of interest" description="Disordered" evidence="1">
    <location>
        <begin position="120"/>
        <end position="240"/>
    </location>
</feature>
<evidence type="ECO:0000256" key="1">
    <source>
        <dbReference type="SAM" id="MobiDB-lite"/>
    </source>
</evidence>
<evidence type="ECO:0000313" key="2">
    <source>
        <dbReference type="EMBL" id="VTJ58459.1"/>
    </source>
</evidence>
<feature type="region of interest" description="Disordered" evidence="1">
    <location>
        <begin position="45"/>
        <end position="99"/>
    </location>
</feature>
<dbReference type="Proteomes" id="UP000335636">
    <property type="component" value="Unassembled WGS sequence"/>
</dbReference>
<sequence length="332" mass="34968">MGTWLTVGRRVICPWQSWNQNAGEEVPGEAWLTRPTLCCQPSPLQEEAATQPPTHDSFPKKAISASTQDQLGLGSLLPGTKGKGGQHHSRLTKNPHPQAVLPLPGPTALRLCPPRCWPGPDLTRRGSSDPLDAPGRTGAGVSDPELVIPGTPAHTGTKSPARDPAPRSGHCPRMTRSSERPRGEDAPRNPAQDSRGKGSVCAEGIRGPGMTRGPGEPAETLGKSAQRARGAGRGLARRGACEWASKVTARAPGPIRQLSPWPSSLAVRRRAPRPPALLHSPLHRLPRLPRSDVTTALTRPRCSAVPHAPPRVTPTPAIFLPGGSSLTGAGSP</sequence>
<name>A0A5E4AP50_MARMO</name>
<reference evidence="2 4" key="1">
    <citation type="submission" date="2019-04" db="EMBL/GenBank/DDBJ databases">
        <authorList>
            <person name="Alioto T."/>
            <person name="Alioto T."/>
        </authorList>
    </citation>
    <scope>NUCLEOTIDE SEQUENCE [LARGE SCALE GENOMIC DNA]</scope>
</reference>
<dbReference type="AlphaFoldDB" id="A0A5E4AP50"/>
<dbReference type="EMBL" id="CABDUW010000103">
    <property type="protein sequence ID" value="VTJ58459.1"/>
    <property type="molecule type" value="Genomic_DNA"/>
</dbReference>
<evidence type="ECO:0000313" key="4">
    <source>
        <dbReference type="Proteomes" id="UP000335636"/>
    </source>
</evidence>
<organism evidence="2 4">
    <name type="scientific">Marmota monax</name>
    <name type="common">Woodchuck</name>
    <dbReference type="NCBI Taxonomy" id="9995"/>
    <lineage>
        <taxon>Eukaryota</taxon>
        <taxon>Metazoa</taxon>
        <taxon>Chordata</taxon>
        <taxon>Craniata</taxon>
        <taxon>Vertebrata</taxon>
        <taxon>Euteleostomi</taxon>
        <taxon>Mammalia</taxon>
        <taxon>Eutheria</taxon>
        <taxon>Euarchontoglires</taxon>
        <taxon>Glires</taxon>
        <taxon>Rodentia</taxon>
        <taxon>Sciuromorpha</taxon>
        <taxon>Sciuridae</taxon>
        <taxon>Xerinae</taxon>
        <taxon>Marmotini</taxon>
        <taxon>Marmota</taxon>
    </lineage>
</organism>